<dbReference type="OrthoDB" id="9770043at2"/>
<dbReference type="STRING" id="228957.SAMN04488008_101320"/>
<accession>A0A1H7GAB8</accession>
<name>A0A1H7GAB8_9FLAO</name>
<dbReference type="Pfam" id="PF07995">
    <property type="entry name" value="GSDH"/>
    <property type="match status" value="1"/>
</dbReference>
<dbReference type="PANTHER" id="PTHR19328:SF75">
    <property type="entry name" value="ALDOSE SUGAR DEHYDROGENASE YLII"/>
    <property type="match status" value="1"/>
</dbReference>
<dbReference type="RefSeq" id="WP_091619058.1">
    <property type="nucleotide sequence ID" value="NZ_FNZN01000001.1"/>
</dbReference>
<proteinExistence type="predicted"/>
<keyword evidence="3" id="KW-1185">Reference proteome</keyword>
<feature type="domain" description="Glucose/Sorbosone dehydrogenase" evidence="1">
    <location>
        <begin position="47"/>
        <end position="345"/>
    </location>
</feature>
<organism evidence="2 3">
    <name type="scientific">Maribacter orientalis</name>
    <dbReference type="NCBI Taxonomy" id="228957"/>
    <lineage>
        <taxon>Bacteria</taxon>
        <taxon>Pseudomonadati</taxon>
        <taxon>Bacteroidota</taxon>
        <taxon>Flavobacteriia</taxon>
        <taxon>Flavobacteriales</taxon>
        <taxon>Flavobacteriaceae</taxon>
        <taxon>Maribacter</taxon>
    </lineage>
</organism>
<dbReference type="EMBL" id="FNZN01000001">
    <property type="protein sequence ID" value="SEK35089.1"/>
    <property type="molecule type" value="Genomic_DNA"/>
</dbReference>
<evidence type="ECO:0000313" key="3">
    <source>
        <dbReference type="Proteomes" id="UP000198990"/>
    </source>
</evidence>
<dbReference type="Proteomes" id="UP000198990">
    <property type="component" value="Unassembled WGS sequence"/>
</dbReference>
<dbReference type="Gene3D" id="2.120.10.30">
    <property type="entry name" value="TolB, C-terminal domain"/>
    <property type="match status" value="1"/>
</dbReference>
<gene>
    <name evidence="2" type="ORF">SAMN04488008_101320</name>
</gene>
<sequence>MKIKLIYVTLILGFLSCNQTKKKTSTQENVKTSNPNSIRFELLTDALNTPIQMSIPDDNTHRKFLTNRSGQIVILENKTISPIPFLQLNTAQDSLGLEGPEGIGTINGMAFHPQFSGNHKFYVCYNAAPSIASDPVKLVISEFLVDKENPNLANKESEIRVLEVKGAQVSHNGGKITFGPDGYLYISIGDDAMGDENYVHHAQDLNHFYGKILRINVNTMPYTIPSDNPFIDITNAKPEIWAYGLRKMWRYTFDPKSKQLFGADVGEGQQEEIDIVTKGPNLGWPYMEGESIYLEDNSIDKSGFKPPINTYSHKDGVCIIGGDFYYGKENPNLQNKLVFGDFRGSIFSLSQESNGKWTRELLEIQNKPKDVFMICGFDTDEDNELYVMGFSNTDAGPKGAVYKIMH</sequence>
<dbReference type="PANTHER" id="PTHR19328">
    <property type="entry name" value="HEDGEHOG-INTERACTING PROTEIN"/>
    <property type="match status" value="1"/>
</dbReference>
<evidence type="ECO:0000259" key="1">
    <source>
        <dbReference type="Pfam" id="PF07995"/>
    </source>
</evidence>
<dbReference type="InterPro" id="IPR012938">
    <property type="entry name" value="Glc/Sorbosone_DH"/>
</dbReference>
<dbReference type="InterPro" id="IPR011042">
    <property type="entry name" value="6-blade_b-propeller_TolB-like"/>
</dbReference>
<reference evidence="3" key="1">
    <citation type="submission" date="2016-10" db="EMBL/GenBank/DDBJ databases">
        <authorList>
            <person name="Varghese N."/>
            <person name="Submissions S."/>
        </authorList>
    </citation>
    <scope>NUCLEOTIDE SEQUENCE [LARGE SCALE GENOMIC DNA]</scope>
    <source>
        <strain evidence="3">DSM 16471</strain>
    </source>
</reference>
<dbReference type="InterPro" id="IPR011041">
    <property type="entry name" value="Quinoprot_gluc/sorb_DH_b-prop"/>
</dbReference>
<dbReference type="AlphaFoldDB" id="A0A1H7GAB8"/>
<dbReference type="SUPFAM" id="SSF50952">
    <property type="entry name" value="Soluble quinoprotein glucose dehydrogenase"/>
    <property type="match status" value="1"/>
</dbReference>
<protein>
    <submittedName>
        <fullName evidence="2">Glucose / Sorbosone dehydrogenase</fullName>
    </submittedName>
</protein>
<dbReference type="PROSITE" id="PS51257">
    <property type="entry name" value="PROKAR_LIPOPROTEIN"/>
    <property type="match status" value="1"/>
</dbReference>
<evidence type="ECO:0000313" key="2">
    <source>
        <dbReference type="EMBL" id="SEK35089.1"/>
    </source>
</evidence>